<sequence>MHSLRRPLWPSQMDNPGPPETIDWRIELNIFTIVFPSSSMLLTLNSLIVFAQTLI</sequence>
<keyword evidence="1" id="KW-0812">Transmembrane</keyword>
<keyword evidence="3" id="KW-1185">Reference proteome</keyword>
<evidence type="ECO:0000256" key="1">
    <source>
        <dbReference type="SAM" id="Phobius"/>
    </source>
</evidence>
<dbReference type="InParanoid" id="A0A1B7MDK7"/>
<name>A0A1B7MDK7_9AGAM</name>
<gene>
    <name evidence="2" type="ORF">K503DRAFT_806896</name>
</gene>
<reference evidence="2 3" key="1">
    <citation type="submission" date="2016-06" db="EMBL/GenBank/DDBJ databases">
        <title>Comparative genomics of the ectomycorrhizal sister species Rhizopogon vinicolor and Rhizopogon vesiculosus (Basidiomycota: Boletales) reveals a divergence of the mating type B locus.</title>
        <authorList>
            <consortium name="DOE Joint Genome Institute"/>
            <person name="Mujic A.B."/>
            <person name="Kuo A."/>
            <person name="Tritt A."/>
            <person name="Lipzen A."/>
            <person name="Chen C."/>
            <person name="Johnson J."/>
            <person name="Sharma A."/>
            <person name="Barry K."/>
            <person name="Grigoriev I.V."/>
            <person name="Spatafora J.W."/>
        </authorList>
    </citation>
    <scope>NUCLEOTIDE SEQUENCE [LARGE SCALE GENOMIC DNA]</scope>
    <source>
        <strain evidence="2 3">AM-OR11-026</strain>
    </source>
</reference>
<protein>
    <submittedName>
        <fullName evidence="2">Uncharacterized protein</fullName>
    </submittedName>
</protein>
<keyword evidence="1" id="KW-1133">Transmembrane helix</keyword>
<accession>A0A1B7MDK7</accession>
<evidence type="ECO:0000313" key="2">
    <source>
        <dbReference type="EMBL" id="OAX30674.1"/>
    </source>
</evidence>
<keyword evidence="1" id="KW-0472">Membrane</keyword>
<feature type="transmembrane region" description="Helical" evidence="1">
    <location>
        <begin position="28"/>
        <end position="51"/>
    </location>
</feature>
<dbReference type="Proteomes" id="UP000092154">
    <property type="component" value="Unassembled WGS sequence"/>
</dbReference>
<proteinExistence type="predicted"/>
<dbReference type="EMBL" id="KV450093">
    <property type="protein sequence ID" value="OAX30674.1"/>
    <property type="molecule type" value="Genomic_DNA"/>
</dbReference>
<organism evidence="2 3">
    <name type="scientific">Rhizopogon vinicolor AM-OR11-026</name>
    <dbReference type="NCBI Taxonomy" id="1314800"/>
    <lineage>
        <taxon>Eukaryota</taxon>
        <taxon>Fungi</taxon>
        <taxon>Dikarya</taxon>
        <taxon>Basidiomycota</taxon>
        <taxon>Agaricomycotina</taxon>
        <taxon>Agaricomycetes</taxon>
        <taxon>Agaricomycetidae</taxon>
        <taxon>Boletales</taxon>
        <taxon>Suillineae</taxon>
        <taxon>Rhizopogonaceae</taxon>
        <taxon>Rhizopogon</taxon>
    </lineage>
</organism>
<dbReference type="AlphaFoldDB" id="A0A1B7MDK7"/>
<evidence type="ECO:0000313" key="3">
    <source>
        <dbReference type="Proteomes" id="UP000092154"/>
    </source>
</evidence>